<dbReference type="GO" id="GO:0009166">
    <property type="term" value="P:nucleotide catabolic process"/>
    <property type="evidence" value="ECO:0007669"/>
    <property type="project" value="InterPro"/>
</dbReference>
<dbReference type="EMBL" id="BSDY01000012">
    <property type="protein sequence ID" value="GLI57073.1"/>
    <property type="molecule type" value="Genomic_DNA"/>
</dbReference>
<feature type="chain" id="PRO_5041018616" description="LysM domain-containing protein" evidence="2">
    <location>
        <begin position="28"/>
        <end position="608"/>
    </location>
</feature>
<dbReference type="InterPro" id="IPR018392">
    <property type="entry name" value="LysM"/>
</dbReference>
<evidence type="ECO:0000313" key="4">
    <source>
        <dbReference type="EMBL" id="GLI57073.1"/>
    </source>
</evidence>
<keyword evidence="1 2" id="KW-0732">Signal</keyword>
<comment type="similarity">
    <text evidence="2">Belongs to the 5'-nucleotidase family.</text>
</comment>
<dbReference type="PRINTS" id="PR01607">
    <property type="entry name" value="APYRASEFAMLY"/>
</dbReference>
<organism evidence="4 5">
    <name type="scientific">Propionigenium maris DSM 9537</name>
    <dbReference type="NCBI Taxonomy" id="1123000"/>
    <lineage>
        <taxon>Bacteria</taxon>
        <taxon>Fusobacteriati</taxon>
        <taxon>Fusobacteriota</taxon>
        <taxon>Fusobacteriia</taxon>
        <taxon>Fusobacteriales</taxon>
        <taxon>Fusobacteriaceae</taxon>
        <taxon>Propionigenium</taxon>
    </lineage>
</organism>
<dbReference type="Pfam" id="PF02872">
    <property type="entry name" value="5_nucleotid_C"/>
    <property type="match status" value="1"/>
</dbReference>
<dbReference type="AlphaFoldDB" id="A0A9W6GMB9"/>
<dbReference type="CDD" id="cd00845">
    <property type="entry name" value="MPP_UshA_N_like"/>
    <property type="match status" value="1"/>
</dbReference>
<gene>
    <name evidence="4" type="ORF">PM10SUCC1_25870</name>
</gene>
<dbReference type="SUPFAM" id="SSF56300">
    <property type="entry name" value="Metallo-dependent phosphatases"/>
    <property type="match status" value="1"/>
</dbReference>
<dbReference type="SUPFAM" id="SSF54106">
    <property type="entry name" value="LysM domain"/>
    <property type="match status" value="1"/>
</dbReference>
<dbReference type="InterPro" id="IPR036907">
    <property type="entry name" value="5'-Nucleotdase_C_sf"/>
</dbReference>
<evidence type="ECO:0000256" key="2">
    <source>
        <dbReference type="RuleBase" id="RU362119"/>
    </source>
</evidence>
<dbReference type="PANTHER" id="PTHR11575:SF24">
    <property type="entry name" value="5'-NUCLEOTIDASE"/>
    <property type="match status" value="1"/>
</dbReference>
<evidence type="ECO:0000259" key="3">
    <source>
        <dbReference type="PROSITE" id="PS51782"/>
    </source>
</evidence>
<dbReference type="InterPro" id="IPR008334">
    <property type="entry name" value="5'-Nucleotdase_C"/>
</dbReference>
<sequence length="608" mass="66031">MLKKYSKSLSVLALVAVLAACSQTESANQTKQEAKVPSATKVEKLQVNEDKHLVIMHLNDTHGRVEEGKYDGMGYARVKTLVDNVRKNNDNVLLLDAGDTIHGTVFAALSRGESIVEIMNTMDYVAMAPGNHDFNYGLDRLEELEDKMNFEVLASNVEYKEDGNTAFKPYIIKEIDGMKIGILGVSTPETAYKTSPANVEAVTFTNPIATAKKAVEDMSKEGVNYIVAVSHLGVDEDSYYTSIRLAEEVQGIDLIVDGHSHTTLKNGLQIGDTLIVQTGFYDKNLGKVDISINKDGSTNATASLISKEEAMGRTEEVEVEKEVVVTVNDDYSIKAGDTLSEISFSHKIPQGTIMAANDQIVNPDLIYAEDNLVLPTERTEVVKEVETRVVGGVAKDQTVMDTINRIKIENEKITSVVVGHTDVTLDGERGQVRAGETNLGNLLTTAMLDKTGADLALTNGGGIRASIKEGDIKKGDVISVLPFGNYVVVIEVTGQDIIDALENGIQSYPNARGAFPHVDGMKVKFDPIQEAFSRVVEVTLDNGEKLDPAKTYSLATNDFMAVGGDQYESLKGKKTLGEYESLEEILSDYISKNGVTITTAEGRVSSIR</sequence>
<dbReference type="InterPro" id="IPR029052">
    <property type="entry name" value="Metallo-depent_PP-like"/>
</dbReference>
<dbReference type="PANTHER" id="PTHR11575">
    <property type="entry name" value="5'-NUCLEOTIDASE-RELATED"/>
    <property type="match status" value="1"/>
</dbReference>
<dbReference type="InterPro" id="IPR004843">
    <property type="entry name" value="Calcineurin-like_PHP"/>
</dbReference>
<dbReference type="RefSeq" id="WP_281836525.1">
    <property type="nucleotide sequence ID" value="NZ_BSDY01000012.1"/>
</dbReference>
<evidence type="ECO:0000313" key="5">
    <source>
        <dbReference type="Proteomes" id="UP001144471"/>
    </source>
</evidence>
<accession>A0A9W6GMB9</accession>
<evidence type="ECO:0000256" key="1">
    <source>
        <dbReference type="ARBA" id="ARBA00022729"/>
    </source>
</evidence>
<dbReference type="Gene3D" id="3.60.21.10">
    <property type="match status" value="1"/>
</dbReference>
<dbReference type="Gene3D" id="3.90.780.10">
    <property type="entry name" value="5'-Nucleotidase, C-terminal domain"/>
    <property type="match status" value="1"/>
</dbReference>
<name>A0A9W6GMB9_9FUSO</name>
<dbReference type="GO" id="GO:0016787">
    <property type="term" value="F:hydrolase activity"/>
    <property type="evidence" value="ECO:0007669"/>
    <property type="project" value="UniProtKB-KW"/>
</dbReference>
<proteinExistence type="inferred from homology"/>
<dbReference type="Gene3D" id="3.10.350.10">
    <property type="entry name" value="LysM domain"/>
    <property type="match status" value="1"/>
</dbReference>
<keyword evidence="5" id="KW-1185">Reference proteome</keyword>
<dbReference type="PROSITE" id="PS51782">
    <property type="entry name" value="LYSM"/>
    <property type="match status" value="1"/>
</dbReference>
<dbReference type="InterPro" id="IPR006179">
    <property type="entry name" value="5_nucleotidase/apyrase"/>
</dbReference>
<dbReference type="SUPFAM" id="SSF55816">
    <property type="entry name" value="5'-nucleotidase (syn. UDP-sugar hydrolase), C-terminal domain"/>
    <property type="match status" value="1"/>
</dbReference>
<dbReference type="SMART" id="SM00257">
    <property type="entry name" value="LysM"/>
    <property type="match status" value="1"/>
</dbReference>
<dbReference type="Proteomes" id="UP001144471">
    <property type="component" value="Unassembled WGS sequence"/>
</dbReference>
<comment type="caution">
    <text evidence="4">The sequence shown here is derived from an EMBL/GenBank/DDBJ whole genome shotgun (WGS) entry which is preliminary data.</text>
</comment>
<protein>
    <recommendedName>
        <fullName evidence="3">LysM domain-containing protein</fullName>
    </recommendedName>
</protein>
<keyword evidence="2" id="KW-0547">Nucleotide-binding</keyword>
<dbReference type="InterPro" id="IPR036779">
    <property type="entry name" value="LysM_dom_sf"/>
</dbReference>
<dbReference type="Pfam" id="PF00149">
    <property type="entry name" value="Metallophos"/>
    <property type="match status" value="1"/>
</dbReference>
<dbReference type="CDD" id="cd00118">
    <property type="entry name" value="LysM"/>
    <property type="match status" value="1"/>
</dbReference>
<reference evidence="4" key="1">
    <citation type="submission" date="2022-12" db="EMBL/GenBank/DDBJ databases">
        <title>Reference genome sequencing for broad-spectrum identification of bacterial and archaeal isolates by mass spectrometry.</title>
        <authorList>
            <person name="Sekiguchi Y."/>
            <person name="Tourlousse D.M."/>
        </authorList>
    </citation>
    <scope>NUCLEOTIDE SEQUENCE</scope>
    <source>
        <strain evidence="4">10succ1</strain>
    </source>
</reference>
<keyword evidence="2" id="KW-0378">Hydrolase</keyword>
<dbReference type="Pfam" id="PF01476">
    <property type="entry name" value="LysM"/>
    <property type="match status" value="1"/>
</dbReference>
<dbReference type="GO" id="GO:0000166">
    <property type="term" value="F:nucleotide binding"/>
    <property type="evidence" value="ECO:0007669"/>
    <property type="project" value="UniProtKB-KW"/>
</dbReference>
<feature type="domain" description="LysM" evidence="3">
    <location>
        <begin position="329"/>
        <end position="374"/>
    </location>
</feature>
<feature type="signal peptide" evidence="2">
    <location>
        <begin position="1"/>
        <end position="27"/>
    </location>
</feature>
<dbReference type="PROSITE" id="PS51257">
    <property type="entry name" value="PROKAR_LIPOPROTEIN"/>
    <property type="match status" value="1"/>
</dbReference>